<dbReference type="PROSITE" id="PS50937">
    <property type="entry name" value="HTH_MERR_2"/>
    <property type="match status" value="1"/>
</dbReference>
<feature type="non-terminal residue" evidence="3">
    <location>
        <position position="97"/>
    </location>
</feature>
<dbReference type="Proteomes" id="UP000697710">
    <property type="component" value="Unassembled WGS sequence"/>
</dbReference>
<dbReference type="GO" id="GO:0003677">
    <property type="term" value="F:DNA binding"/>
    <property type="evidence" value="ECO:0007669"/>
    <property type="project" value="InterPro"/>
</dbReference>
<reference evidence="3" key="1">
    <citation type="submission" date="2020-04" db="EMBL/GenBank/DDBJ databases">
        <authorList>
            <person name="Zhang T."/>
        </authorList>
    </citation>
    <scope>NUCLEOTIDE SEQUENCE</scope>
    <source>
        <strain evidence="3">HKST-UBA01</strain>
    </source>
</reference>
<dbReference type="EMBL" id="JAGQHR010000491">
    <property type="protein sequence ID" value="MCA9728838.1"/>
    <property type="molecule type" value="Genomic_DNA"/>
</dbReference>
<accession>A0A956M112</accession>
<dbReference type="PRINTS" id="PR00040">
    <property type="entry name" value="HTHMERR"/>
</dbReference>
<evidence type="ECO:0000313" key="3">
    <source>
        <dbReference type="EMBL" id="MCA9728838.1"/>
    </source>
</evidence>
<dbReference type="SUPFAM" id="SSF46955">
    <property type="entry name" value="Putative DNA-binding domain"/>
    <property type="match status" value="1"/>
</dbReference>
<feature type="region of interest" description="Disordered" evidence="1">
    <location>
        <begin position="1"/>
        <end position="49"/>
    </location>
</feature>
<evidence type="ECO:0000256" key="1">
    <source>
        <dbReference type="SAM" id="MobiDB-lite"/>
    </source>
</evidence>
<dbReference type="AlphaFoldDB" id="A0A956M112"/>
<sequence length="97" mass="10260">MSFVSYSDTDIPGRFGDESSEETGPRSGGDGRSGSDLAAGRPPQNPLDVDGFTIGELAARAGVTSRTIHYYVSQGLLPGPGKQGPRTRYPQSFLDLL</sequence>
<dbReference type="InterPro" id="IPR000551">
    <property type="entry name" value="MerR-type_HTH_dom"/>
</dbReference>
<gene>
    <name evidence="3" type="ORF">KC729_14200</name>
</gene>
<comment type="caution">
    <text evidence="3">The sequence shown here is derived from an EMBL/GenBank/DDBJ whole genome shotgun (WGS) entry which is preliminary data.</text>
</comment>
<evidence type="ECO:0000259" key="2">
    <source>
        <dbReference type="PROSITE" id="PS50937"/>
    </source>
</evidence>
<feature type="domain" description="HTH merR-type" evidence="2">
    <location>
        <begin position="51"/>
        <end position="97"/>
    </location>
</feature>
<protein>
    <submittedName>
        <fullName evidence="3">MerR family transcriptional regulator</fullName>
    </submittedName>
</protein>
<feature type="region of interest" description="Disordered" evidence="1">
    <location>
        <begin position="75"/>
        <end position="97"/>
    </location>
</feature>
<proteinExistence type="predicted"/>
<dbReference type="InterPro" id="IPR009061">
    <property type="entry name" value="DNA-bd_dom_put_sf"/>
</dbReference>
<name>A0A956M112_UNCEI</name>
<evidence type="ECO:0000313" key="4">
    <source>
        <dbReference type="Proteomes" id="UP000697710"/>
    </source>
</evidence>
<dbReference type="GO" id="GO:0006355">
    <property type="term" value="P:regulation of DNA-templated transcription"/>
    <property type="evidence" value="ECO:0007669"/>
    <property type="project" value="InterPro"/>
</dbReference>
<feature type="compositionally biased region" description="Low complexity" evidence="1">
    <location>
        <begin position="75"/>
        <end position="84"/>
    </location>
</feature>
<organism evidence="3 4">
    <name type="scientific">Eiseniibacteriota bacterium</name>
    <dbReference type="NCBI Taxonomy" id="2212470"/>
    <lineage>
        <taxon>Bacteria</taxon>
        <taxon>Candidatus Eiseniibacteriota</taxon>
    </lineage>
</organism>
<reference evidence="3" key="2">
    <citation type="journal article" date="2021" name="Microbiome">
        <title>Successional dynamics and alternative stable states in a saline activated sludge microbial community over 9 years.</title>
        <authorList>
            <person name="Wang Y."/>
            <person name="Ye J."/>
            <person name="Ju F."/>
            <person name="Liu L."/>
            <person name="Boyd J.A."/>
            <person name="Deng Y."/>
            <person name="Parks D.H."/>
            <person name="Jiang X."/>
            <person name="Yin X."/>
            <person name="Woodcroft B.J."/>
            <person name="Tyson G.W."/>
            <person name="Hugenholtz P."/>
            <person name="Polz M.F."/>
            <person name="Zhang T."/>
        </authorList>
    </citation>
    <scope>NUCLEOTIDE SEQUENCE</scope>
    <source>
        <strain evidence="3">HKST-UBA01</strain>
    </source>
</reference>
<dbReference type="CDD" id="cd00592">
    <property type="entry name" value="HTH_MerR-like"/>
    <property type="match status" value="1"/>
</dbReference>
<dbReference type="Gene3D" id="1.10.1660.10">
    <property type="match status" value="1"/>
</dbReference>
<dbReference type="Pfam" id="PF00376">
    <property type="entry name" value="MerR"/>
    <property type="match status" value="1"/>
</dbReference>